<feature type="compositionally biased region" description="Basic and acidic residues" evidence="3">
    <location>
        <begin position="716"/>
        <end position="740"/>
    </location>
</feature>
<dbReference type="Pfam" id="PF04818">
    <property type="entry name" value="CID"/>
    <property type="match status" value="1"/>
</dbReference>
<dbReference type="SMART" id="SM00360">
    <property type="entry name" value="RRM"/>
    <property type="match status" value="1"/>
</dbReference>
<dbReference type="PROSITE" id="PS50102">
    <property type="entry name" value="RRM"/>
    <property type="match status" value="1"/>
</dbReference>
<feature type="compositionally biased region" description="Basic and acidic residues" evidence="3">
    <location>
        <begin position="395"/>
        <end position="405"/>
    </location>
</feature>
<evidence type="ECO:0000256" key="3">
    <source>
        <dbReference type="SAM" id="MobiDB-lite"/>
    </source>
</evidence>
<dbReference type="SMART" id="SM00582">
    <property type="entry name" value="RPR"/>
    <property type="match status" value="1"/>
</dbReference>
<feature type="compositionally biased region" description="Pro residues" evidence="3">
    <location>
        <begin position="643"/>
        <end position="664"/>
    </location>
</feature>
<accession>A0A3M0JNA2</accession>
<dbReference type="EMBL" id="QRBI01000136">
    <property type="protein sequence ID" value="RMC01751.1"/>
    <property type="molecule type" value="Genomic_DNA"/>
</dbReference>
<feature type="region of interest" description="Disordered" evidence="3">
    <location>
        <begin position="376"/>
        <end position="416"/>
    </location>
</feature>
<name>A0A3M0JNA2_HIRRU</name>
<evidence type="ECO:0000313" key="7">
    <source>
        <dbReference type="Proteomes" id="UP000269221"/>
    </source>
</evidence>
<dbReference type="InterPro" id="IPR006569">
    <property type="entry name" value="CID_dom"/>
</dbReference>
<evidence type="ECO:0000259" key="5">
    <source>
        <dbReference type="PROSITE" id="PS51391"/>
    </source>
</evidence>
<feature type="region of interest" description="Disordered" evidence="3">
    <location>
        <begin position="261"/>
        <end position="311"/>
    </location>
</feature>
<feature type="compositionally biased region" description="Polar residues" evidence="3">
    <location>
        <begin position="542"/>
        <end position="563"/>
    </location>
</feature>
<reference evidence="6 7" key="1">
    <citation type="submission" date="2018-07" db="EMBL/GenBank/DDBJ databases">
        <title>A high quality draft genome assembly of the barn swallow (H. rustica rustica).</title>
        <authorList>
            <person name="Formenti G."/>
            <person name="Chiara M."/>
            <person name="Poveda L."/>
            <person name="Francoijs K.-J."/>
            <person name="Bonisoli-Alquati A."/>
            <person name="Canova L."/>
            <person name="Gianfranceschi L."/>
            <person name="Horner D.S."/>
            <person name="Saino N."/>
        </authorList>
    </citation>
    <scope>NUCLEOTIDE SEQUENCE [LARGE SCALE GENOMIC DNA]</scope>
    <source>
        <strain evidence="6">Chelidonia</strain>
        <tissue evidence="6">Blood</tissue>
    </source>
</reference>
<feature type="compositionally biased region" description="Pro residues" evidence="3">
    <location>
        <begin position="154"/>
        <end position="165"/>
    </location>
</feature>
<dbReference type="GO" id="GO:1990269">
    <property type="term" value="F:RNA polymerase II C-terminal domain phosphoserine binding"/>
    <property type="evidence" value="ECO:0007669"/>
    <property type="project" value="TreeGrafter"/>
</dbReference>
<dbReference type="GO" id="GO:0005634">
    <property type="term" value="C:nucleus"/>
    <property type="evidence" value="ECO:0007669"/>
    <property type="project" value="TreeGrafter"/>
</dbReference>
<dbReference type="SUPFAM" id="SSF48464">
    <property type="entry name" value="ENTH/VHS domain"/>
    <property type="match status" value="1"/>
</dbReference>
<feature type="compositionally biased region" description="Gly residues" evidence="3">
    <location>
        <begin position="702"/>
        <end position="715"/>
    </location>
</feature>
<dbReference type="GO" id="GO:0003723">
    <property type="term" value="F:RNA binding"/>
    <property type="evidence" value="ECO:0007669"/>
    <property type="project" value="UniProtKB-UniRule"/>
</dbReference>
<dbReference type="PANTHER" id="PTHR23140:SF3">
    <property type="entry name" value="SR-RELATED AND CTD-ASSOCIATED FACTOR 4"/>
    <property type="match status" value="1"/>
</dbReference>
<dbReference type="InterPro" id="IPR051485">
    <property type="entry name" value="SR-CTD_assoc_factor"/>
</dbReference>
<dbReference type="STRING" id="333673.A0A3M0JNA2"/>
<dbReference type="AlphaFoldDB" id="A0A3M0JNA2"/>
<evidence type="ECO:0000256" key="2">
    <source>
        <dbReference type="PROSITE-ProRule" id="PRU00176"/>
    </source>
</evidence>
<dbReference type="CDD" id="cd17005">
    <property type="entry name" value="CID_SFRS15_SCAF4"/>
    <property type="match status" value="1"/>
</dbReference>
<dbReference type="PROSITE" id="PS51391">
    <property type="entry name" value="CID"/>
    <property type="match status" value="1"/>
</dbReference>
<sequence length="889" mass="97711">MEAVNAFNQELFSLMEMKPPISRAKMILITKAAIKAIKLYKHVVQIVEKFIKKCKPEYKVPGLYVIDSIVRQSRHQFGTDKDVFGPRFSKNITATFQYLYLCPSEDKSKIVRVLNLWQKNGVFKIEIIQPLLDMAAGTSATAPMAENATNNEGSPPPPAKVPSEPPQVTANSVPTVPQLPSSDAFAAVAQLFQTTQGQQLQQILQTFQQPQKPQSPVIDNTVMAQVQAITAQLKTTAAQAPEQKAAFTAPEQKTSFDKKLLDRFDYDDEPEAVEDSKKEDSAPSPSVSQPAFGFPGEGMQQPVFPQLPNMDPFQQRMMGMQQDPMRHQVPLPPNGQMPGFGLLPTPQFPPMAQPVMPPAAPVQPTFQSPFPVQAEPHLQKPHQQDMEVEQPPIQEGKRHVSDSRKSRSRSASSTTLWVGQLDKRTTQQDVGSLLEEFGPIESINLQSELFPLNPTQMIPPRGCAYIVMVHRQDANRALQKLSRGNFKVNQKSIKIAWALNKGIKPDYKQYWDVELGVTYIPWDKVKPEDLESFCEGGMLDNETLSPATATGGNEDTTKESSVGNPIPTVVSGGRGNAESTDTSKIYGTVPPPVAPTNVPPPVTQAVPLLGTQGVAPPPPAPVVGLQTPSTGLLGARPGLIPLQRPPGMPPPPPMPRFPMMPPRHMPPHMMHRGPPPGPGGFGMPPPHGMKAPFPPPGHFVRPGGGPGGGGPGGGPEENRDGRQFRNDRQFTPGRDQERFGRRSFGNRAENDRERYGGRDDREHERPGGRDRRDWGRRSPERDRHRDSEDRSRRSSGHRDRERDSRDRESRRDKEETRGKEKPEVTDRAEGDKNHEPHGSKTEGADLVSELAAGDAEPTGAKPAPESVPEATSSLEQADKDTGSTAEAPR</sequence>
<evidence type="ECO:0000259" key="4">
    <source>
        <dbReference type="PROSITE" id="PS50102"/>
    </source>
</evidence>
<feature type="region of interest" description="Disordered" evidence="3">
    <location>
        <begin position="144"/>
        <end position="176"/>
    </location>
</feature>
<comment type="caution">
    <text evidence="6">The sequence shown here is derived from an EMBL/GenBank/DDBJ whole genome shotgun (WGS) entry which is preliminary data.</text>
</comment>
<dbReference type="InterPro" id="IPR035979">
    <property type="entry name" value="RBD_domain_sf"/>
</dbReference>
<dbReference type="Pfam" id="PF00076">
    <property type="entry name" value="RRM_1"/>
    <property type="match status" value="1"/>
</dbReference>
<feature type="compositionally biased region" description="Pro residues" evidence="3">
    <location>
        <begin position="673"/>
        <end position="697"/>
    </location>
</feature>
<dbReference type="Proteomes" id="UP000269221">
    <property type="component" value="Unassembled WGS sequence"/>
</dbReference>
<dbReference type="SUPFAM" id="SSF54928">
    <property type="entry name" value="RNA-binding domain, RBD"/>
    <property type="match status" value="1"/>
</dbReference>
<feature type="domain" description="RRM" evidence="4">
    <location>
        <begin position="414"/>
        <end position="500"/>
    </location>
</feature>
<proteinExistence type="predicted"/>
<dbReference type="OrthoDB" id="79367at2759"/>
<dbReference type="Gene3D" id="1.25.40.90">
    <property type="match status" value="1"/>
</dbReference>
<protein>
    <recommendedName>
        <fullName evidence="8">CID domain-containing protein</fullName>
    </recommendedName>
</protein>
<feature type="region of interest" description="Disordered" evidence="3">
    <location>
        <begin position="541"/>
        <end position="578"/>
    </location>
</feature>
<dbReference type="PANTHER" id="PTHR23140">
    <property type="entry name" value="RNA PROCESSING PROTEIN LD23810P"/>
    <property type="match status" value="1"/>
</dbReference>
<organism evidence="6 7">
    <name type="scientific">Hirundo rustica rustica</name>
    <dbReference type="NCBI Taxonomy" id="333673"/>
    <lineage>
        <taxon>Eukaryota</taxon>
        <taxon>Metazoa</taxon>
        <taxon>Chordata</taxon>
        <taxon>Craniata</taxon>
        <taxon>Vertebrata</taxon>
        <taxon>Euteleostomi</taxon>
        <taxon>Archelosauria</taxon>
        <taxon>Archosauria</taxon>
        <taxon>Dinosauria</taxon>
        <taxon>Saurischia</taxon>
        <taxon>Theropoda</taxon>
        <taxon>Coelurosauria</taxon>
        <taxon>Aves</taxon>
        <taxon>Neognathae</taxon>
        <taxon>Neoaves</taxon>
        <taxon>Telluraves</taxon>
        <taxon>Australaves</taxon>
        <taxon>Passeriformes</taxon>
        <taxon>Sylvioidea</taxon>
        <taxon>Hirundinidae</taxon>
        <taxon>Hirundo</taxon>
    </lineage>
</organism>
<keyword evidence="1 2" id="KW-0694">RNA-binding</keyword>
<feature type="region of interest" description="Disordered" evidence="3">
    <location>
        <begin position="642"/>
        <end position="889"/>
    </location>
</feature>
<evidence type="ECO:0000256" key="1">
    <source>
        <dbReference type="ARBA" id="ARBA00022884"/>
    </source>
</evidence>
<gene>
    <name evidence="6" type="ORF">DUI87_21768</name>
</gene>
<dbReference type="GO" id="GO:2000805">
    <property type="term" value="P:negative regulation of termination of RNA polymerase II transcription, poly(A)-coupled"/>
    <property type="evidence" value="ECO:0007669"/>
    <property type="project" value="TreeGrafter"/>
</dbReference>
<dbReference type="InterPro" id="IPR000504">
    <property type="entry name" value="RRM_dom"/>
</dbReference>
<feature type="compositionally biased region" description="Basic and acidic residues" evidence="3">
    <location>
        <begin position="748"/>
        <end position="843"/>
    </location>
</feature>
<keyword evidence="7" id="KW-1185">Reference proteome</keyword>
<feature type="domain" description="CID" evidence="5">
    <location>
        <begin position="1"/>
        <end position="139"/>
    </location>
</feature>
<dbReference type="Gene3D" id="3.30.70.330">
    <property type="match status" value="1"/>
</dbReference>
<dbReference type="InterPro" id="IPR012677">
    <property type="entry name" value="Nucleotide-bd_a/b_plait_sf"/>
</dbReference>
<dbReference type="FunFam" id="1.25.40.90:FF:000004">
    <property type="entry name" value="splicing factor, arginine/serine-rich 15"/>
    <property type="match status" value="1"/>
</dbReference>
<evidence type="ECO:0008006" key="8">
    <source>
        <dbReference type="Google" id="ProtNLM"/>
    </source>
</evidence>
<dbReference type="InterPro" id="IPR008942">
    <property type="entry name" value="ENTH_VHS"/>
</dbReference>
<evidence type="ECO:0000313" key="6">
    <source>
        <dbReference type="EMBL" id="RMC01751.1"/>
    </source>
</evidence>